<gene>
    <name evidence="2" type="ORF">GMA10_01545</name>
</gene>
<dbReference type="OrthoDB" id="4807798at2"/>
<feature type="compositionally biased region" description="Basic and acidic residues" evidence="1">
    <location>
        <begin position="1"/>
        <end position="20"/>
    </location>
</feature>
<sequence length="126" mass="14298">MSTSTDIRRGRTTPRVDTRKPPISVPRLNDGKPPRITVARASALGFGHPQTIRRYIHEGRLPAEKVGRDFLIYEDDLRGLFRTIPPSKVATEEYLDSLVKQMVDKWPLLTQEHKRELGQLLAPSAT</sequence>
<evidence type="ECO:0000313" key="2">
    <source>
        <dbReference type="EMBL" id="MUN53923.1"/>
    </source>
</evidence>
<dbReference type="RefSeq" id="WP_129314029.1">
    <property type="nucleotide sequence ID" value="NZ_NOIQ01000001.1"/>
</dbReference>
<dbReference type="EMBL" id="WOGT01000001">
    <property type="protein sequence ID" value="MUN53923.1"/>
    <property type="molecule type" value="Genomic_DNA"/>
</dbReference>
<reference evidence="2 3" key="1">
    <citation type="submission" date="2019-12" db="EMBL/GenBank/DDBJ databases">
        <authorList>
            <person name="Li J."/>
            <person name="Shi Y."/>
            <person name="Xu G."/>
            <person name="Xiao D."/>
            <person name="Ran X."/>
        </authorList>
    </citation>
    <scope>NUCLEOTIDE SEQUENCE [LARGE SCALE GENOMIC DNA]</scope>
    <source>
        <strain evidence="2 3">JCM 15915</strain>
    </source>
</reference>
<dbReference type="GO" id="GO:0003677">
    <property type="term" value="F:DNA binding"/>
    <property type="evidence" value="ECO:0007669"/>
    <property type="project" value="UniProtKB-KW"/>
</dbReference>
<proteinExistence type="predicted"/>
<dbReference type="InterPro" id="IPR010093">
    <property type="entry name" value="SinI_DNA-bd"/>
</dbReference>
<accession>A0A7K1LFS9</accession>
<protein>
    <submittedName>
        <fullName evidence="2">Excisionase family DNA-binding protein</fullName>
    </submittedName>
</protein>
<dbReference type="Proteomes" id="UP000462152">
    <property type="component" value="Unassembled WGS sequence"/>
</dbReference>
<evidence type="ECO:0000313" key="3">
    <source>
        <dbReference type="Proteomes" id="UP000462152"/>
    </source>
</evidence>
<name>A0A7K1LFS9_9MICC</name>
<organism evidence="2 3">
    <name type="scientific">Rothia koreensis</name>
    <dbReference type="NCBI Taxonomy" id="592378"/>
    <lineage>
        <taxon>Bacteria</taxon>
        <taxon>Bacillati</taxon>
        <taxon>Actinomycetota</taxon>
        <taxon>Actinomycetes</taxon>
        <taxon>Micrococcales</taxon>
        <taxon>Micrococcaceae</taxon>
        <taxon>Rothia</taxon>
    </lineage>
</organism>
<keyword evidence="2" id="KW-0238">DNA-binding</keyword>
<feature type="region of interest" description="Disordered" evidence="1">
    <location>
        <begin position="1"/>
        <end position="34"/>
    </location>
</feature>
<keyword evidence="3" id="KW-1185">Reference proteome</keyword>
<dbReference type="AlphaFoldDB" id="A0A7K1LFS9"/>
<comment type="caution">
    <text evidence="2">The sequence shown here is derived from an EMBL/GenBank/DDBJ whole genome shotgun (WGS) entry which is preliminary data.</text>
</comment>
<dbReference type="NCBIfam" id="TIGR01764">
    <property type="entry name" value="excise"/>
    <property type="match status" value="1"/>
</dbReference>
<evidence type="ECO:0000256" key="1">
    <source>
        <dbReference type="SAM" id="MobiDB-lite"/>
    </source>
</evidence>